<dbReference type="PANTHER" id="PTHR43507:SF20">
    <property type="entry name" value="NADH-UBIQUINONE OXIDOREDUCTASE CHAIN 4"/>
    <property type="match status" value="1"/>
</dbReference>
<feature type="transmembrane region" description="Helical" evidence="16">
    <location>
        <begin position="301"/>
        <end position="321"/>
    </location>
</feature>
<dbReference type="GO" id="GO:0008137">
    <property type="term" value="F:NADH dehydrogenase (ubiquinone) activity"/>
    <property type="evidence" value="ECO:0007669"/>
    <property type="project" value="UniProtKB-UniRule"/>
</dbReference>
<keyword evidence="7 16" id="KW-0812">Transmembrane</keyword>
<dbReference type="EC" id="7.1.1.2" evidence="3 16"/>
<evidence type="ECO:0000256" key="1">
    <source>
        <dbReference type="ARBA" id="ARBA00004225"/>
    </source>
</evidence>
<dbReference type="InterPro" id="IPR003918">
    <property type="entry name" value="NADH_UbQ_OxRdtase"/>
</dbReference>
<dbReference type="AlphaFoldDB" id="A0A7R9RDQ5"/>
<accession>A0A7R9RDQ5</accession>
<feature type="transmembrane region" description="Helical" evidence="16">
    <location>
        <begin position="378"/>
        <end position="402"/>
    </location>
</feature>
<dbReference type="InterPro" id="IPR001750">
    <property type="entry name" value="ND/Mrp_TM"/>
</dbReference>
<keyword evidence="8" id="KW-1278">Translocase</keyword>
<feature type="transmembrane region" description="Helical" evidence="16">
    <location>
        <begin position="112"/>
        <end position="130"/>
    </location>
</feature>
<evidence type="ECO:0000256" key="4">
    <source>
        <dbReference type="ARBA" id="ARBA00021006"/>
    </source>
</evidence>
<evidence type="ECO:0000256" key="11">
    <source>
        <dbReference type="ARBA" id="ARBA00023027"/>
    </source>
</evidence>
<dbReference type="GO" id="GO:0031966">
    <property type="term" value="C:mitochondrial membrane"/>
    <property type="evidence" value="ECO:0007669"/>
    <property type="project" value="UniProtKB-SubCell"/>
</dbReference>
<evidence type="ECO:0000256" key="5">
    <source>
        <dbReference type="ARBA" id="ARBA00022448"/>
    </source>
</evidence>
<evidence type="ECO:0000256" key="14">
    <source>
        <dbReference type="ARBA" id="ARBA00023136"/>
    </source>
</evidence>
<comment type="function">
    <text evidence="16">Core subunit of the mitochondrial membrane respiratory chain NADH dehydrogenase (Complex I) which catalyzes electron transfer from NADH through the respiratory chain, using ubiquinone as an electron acceptor. Essential for the catalytic activity and assembly of complex I.</text>
</comment>
<feature type="domain" description="NADH:ubiquinone oxidoreductase chain 4 N-terminal" evidence="18">
    <location>
        <begin position="3"/>
        <end position="102"/>
    </location>
</feature>
<evidence type="ECO:0000256" key="3">
    <source>
        <dbReference type="ARBA" id="ARBA00012944"/>
    </source>
</evidence>
<feature type="domain" description="NADH:quinone oxidoreductase/Mrp antiporter transmembrane" evidence="17">
    <location>
        <begin position="106"/>
        <end position="390"/>
    </location>
</feature>
<comment type="similarity">
    <text evidence="2 16">Belongs to the complex I subunit 4 family.</text>
</comment>
<comment type="catalytic activity">
    <reaction evidence="15 16">
        <text>a ubiquinone + NADH + 5 H(+)(in) = a ubiquinol + NAD(+) + 4 H(+)(out)</text>
        <dbReference type="Rhea" id="RHEA:29091"/>
        <dbReference type="Rhea" id="RHEA-COMP:9565"/>
        <dbReference type="Rhea" id="RHEA-COMP:9566"/>
        <dbReference type="ChEBI" id="CHEBI:15378"/>
        <dbReference type="ChEBI" id="CHEBI:16389"/>
        <dbReference type="ChEBI" id="CHEBI:17976"/>
        <dbReference type="ChEBI" id="CHEBI:57540"/>
        <dbReference type="ChEBI" id="CHEBI:57945"/>
        <dbReference type="EC" id="7.1.1.2"/>
    </reaction>
</comment>
<feature type="transmembrane region" description="Helical" evidence="16">
    <location>
        <begin position="58"/>
        <end position="76"/>
    </location>
</feature>
<organism evidence="19">
    <name type="scientific">Olavius algarvensis</name>
    <dbReference type="NCBI Taxonomy" id="188229"/>
    <lineage>
        <taxon>Eukaryota</taxon>
        <taxon>Metazoa</taxon>
        <taxon>Spiralia</taxon>
        <taxon>Lophotrochozoa</taxon>
        <taxon>Annelida</taxon>
        <taxon>Clitellata</taxon>
        <taxon>Oligochaeta</taxon>
        <taxon>Tubificida</taxon>
        <taxon>Tubificina</taxon>
        <taxon>Naididae</taxon>
        <taxon>Phallodrilinae</taxon>
        <taxon>Olavius</taxon>
    </lineage>
</organism>
<proteinExistence type="inferred from homology"/>
<dbReference type="GO" id="GO:0048039">
    <property type="term" value="F:ubiquinone binding"/>
    <property type="evidence" value="ECO:0007669"/>
    <property type="project" value="TreeGrafter"/>
</dbReference>
<feature type="transmembrane region" description="Helical" evidence="16">
    <location>
        <begin position="142"/>
        <end position="162"/>
    </location>
</feature>
<dbReference type="EMBL" id="LR992058">
    <property type="protein sequence ID" value="CAD7857590.1"/>
    <property type="molecule type" value="Genomic_DNA"/>
</dbReference>
<evidence type="ECO:0000256" key="15">
    <source>
        <dbReference type="ARBA" id="ARBA00049551"/>
    </source>
</evidence>
<reference evidence="19" key="1">
    <citation type="submission" date="2020-12" db="EMBL/GenBank/DDBJ databases">
        <authorList>
            <person name="Sato Y."/>
        </authorList>
    </citation>
    <scope>NUCLEOTIDE SEQUENCE</scope>
</reference>
<evidence type="ECO:0000256" key="10">
    <source>
        <dbReference type="ARBA" id="ARBA00022989"/>
    </source>
</evidence>
<protein>
    <recommendedName>
        <fullName evidence="4 16">NADH-ubiquinone oxidoreductase chain 4</fullName>
        <ecNumber evidence="3 16">7.1.1.2</ecNumber>
    </recommendedName>
</protein>
<keyword evidence="9 16" id="KW-0249">Electron transport</keyword>
<dbReference type="InterPro" id="IPR000260">
    <property type="entry name" value="NADH4_N"/>
</dbReference>
<keyword evidence="5 16" id="KW-0813">Transport</keyword>
<feature type="transmembrane region" description="Helical" evidence="16">
    <location>
        <begin position="88"/>
        <end position="106"/>
    </location>
</feature>
<keyword evidence="10 16" id="KW-1133">Transmembrane helix</keyword>
<keyword evidence="14 16" id="KW-0472">Membrane</keyword>
<dbReference type="GO" id="GO:0003954">
    <property type="term" value="F:NADH dehydrogenase activity"/>
    <property type="evidence" value="ECO:0007669"/>
    <property type="project" value="TreeGrafter"/>
</dbReference>
<geneLocation type="mitochondrion" evidence="19"/>
<dbReference type="Pfam" id="PF00361">
    <property type="entry name" value="Proton_antipo_M"/>
    <property type="match status" value="1"/>
</dbReference>
<dbReference type="GO" id="GO:0015990">
    <property type="term" value="P:electron transport coupled proton transport"/>
    <property type="evidence" value="ECO:0007669"/>
    <property type="project" value="TreeGrafter"/>
</dbReference>
<evidence type="ECO:0000313" key="19">
    <source>
        <dbReference type="EMBL" id="CAD7857590.1"/>
    </source>
</evidence>
<evidence type="ECO:0000256" key="13">
    <source>
        <dbReference type="ARBA" id="ARBA00023128"/>
    </source>
</evidence>
<feature type="transmembrane region" description="Helical" evidence="16">
    <location>
        <begin position="333"/>
        <end position="358"/>
    </location>
</feature>
<evidence type="ECO:0000259" key="17">
    <source>
        <dbReference type="Pfam" id="PF00361"/>
    </source>
</evidence>
<dbReference type="PANTHER" id="PTHR43507">
    <property type="entry name" value="NADH-UBIQUINONE OXIDOREDUCTASE CHAIN 4"/>
    <property type="match status" value="1"/>
</dbReference>
<dbReference type="Pfam" id="PF01059">
    <property type="entry name" value="Oxidored_q5_N"/>
    <property type="match status" value="1"/>
</dbReference>
<dbReference type="PRINTS" id="PR01437">
    <property type="entry name" value="NUOXDRDTASE4"/>
</dbReference>
<feature type="transmembrane region" description="Helical" evidence="16">
    <location>
        <begin position="21"/>
        <end position="38"/>
    </location>
</feature>
<evidence type="ECO:0000256" key="12">
    <source>
        <dbReference type="ARBA" id="ARBA00023075"/>
    </source>
</evidence>
<evidence type="ECO:0000256" key="16">
    <source>
        <dbReference type="RuleBase" id="RU003297"/>
    </source>
</evidence>
<comment type="subcellular location">
    <subcellularLocation>
        <location evidence="1 16">Mitochondrion membrane</location>
        <topology evidence="1 16">Multi-pass membrane protein</topology>
    </subcellularLocation>
</comment>
<evidence type="ECO:0000256" key="7">
    <source>
        <dbReference type="ARBA" id="ARBA00022692"/>
    </source>
</evidence>
<evidence type="ECO:0000256" key="8">
    <source>
        <dbReference type="ARBA" id="ARBA00022967"/>
    </source>
</evidence>
<name>A0A7R9RDQ5_9ANNE</name>
<keyword evidence="13 16" id="KW-0496">Mitochondrion</keyword>
<evidence type="ECO:0000256" key="2">
    <source>
        <dbReference type="ARBA" id="ARBA00009025"/>
    </source>
</evidence>
<evidence type="ECO:0000259" key="18">
    <source>
        <dbReference type="Pfam" id="PF01059"/>
    </source>
</evidence>
<keyword evidence="11 16" id="KW-0520">NAD</keyword>
<feature type="transmembrane region" description="Helical" evidence="16">
    <location>
        <begin position="276"/>
        <end position="295"/>
    </location>
</feature>
<evidence type="ECO:0000256" key="9">
    <source>
        <dbReference type="ARBA" id="ARBA00022982"/>
    </source>
</evidence>
<feature type="transmembrane region" description="Helical" evidence="16">
    <location>
        <begin position="182"/>
        <end position="205"/>
    </location>
</feature>
<feature type="transmembrane region" description="Helical" evidence="16">
    <location>
        <begin position="423"/>
        <end position="443"/>
    </location>
</feature>
<keyword evidence="6 16" id="KW-0679">Respiratory chain</keyword>
<feature type="transmembrane region" description="Helical" evidence="16">
    <location>
        <begin position="212"/>
        <end position="233"/>
    </location>
</feature>
<dbReference type="GO" id="GO:0042773">
    <property type="term" value="P:ATP synthesis coupled electron transport"/>
    <property type="evidence" value="ECO:0007669"/>
    <property type="project" value="InterPro"/>
</dbReference>
<sequence length="449" mass="51262">MLMTYSYIILMMLIMSKKMKNYWSMSTSMLIILYMLFMSKYPMKDSMFALSDNLMLDSMSMLMLSLCLLIIPLMMLASYKLKVSNKMFMPTIMLLLMILMMCFSVNNLLLFYIMFEGSLIPTLMLIMLWGHQPERKMAGLYIIMYTVTASLPLLIIILKMSATNFSYLMLMKTLIMSEMNPYLAWMMLMMAFMVKLPIFSMHLWLPKAHVEAPVAGSMVLAAILLKLGGYGLMRMNKLVDYNSSMSMMYYMMMSIASMGAIITNILCLRQTDLKSLIAYSSVGHMSLLIIGVMSNSKIGQYGSLIIMLTHGITSSYMFFLSNLLYEKINSRNIMLLNGAISISPYSSLMWMIAISMNMALPPSLNILGEIIIMMSSFFISKMMIIMLMMISFSSASYSLYLYTMINHGHQSKLTNMSSSIMSINFTIAITHIWPLLVTTFIPLKLTVWC</sequence>
<keyword evidence="12 16" id="KW-0830">Ubiquinone</keyword>
<feature type="transmembrane region" description="Helical" evidence="16">
    <location>
        <begin position="248"/>
        <end position="269"/>
    </location>
</feature>
<evidence type="ECO:0000256" key="6">
    <source>
        <dbReference type="ARBA" id="ARBA00022660"/>
    </source>
</evidence>
<gene>
    <name evidence="19" type="ORF">OAHLOAMTSAB4_LOCUS8</name>
</gene>